<feature type="transmembrane region" description="Helical" evidence="1">
    <location>
        <begin position="66"/>
        <end position="84"/>
    </location>
</feature>
<feature type="transmembrane region" description="Helical" evidence="1">
    <location>
        <begin position="33"/>
        <end position="54"/>
    </location>
</feature>
<keyword evidence="1" id="KW-0472">Membrane</keyword>
<evidence type="ECO:0000256" key="1">
    <source>
        <dbReference type="SAM" id="Phobius"/>
    </source>
</evidence>
<dbReference type="RefSeq" id="WP_055146883.1">
    <property type="nucleotide sequence ID" value="NZ_JXSZ01000006.1"/>
</dbReference>
<gene>
    <name evidence="2" type="ORF">AFM12_08985</name>
</gene>
<accession>A0A0P7BV11</accession>
<keyword evidence="1" id="KW-1133">Transmembrane helix</keyword>
<reference evidence="2 3" key="1">
    <citation type="submission" date="2015-07" db="EMBL/GenBank/DDBJ databases">
        <title>The draft genome sequence of Leadbetterella sp. JN14-9.</title>
        <authorList>
            <person name="Liu Y."/>
            <person name="Du J."/>
            <person name="Shao Z."/>
        </authorList>
    </citation>
    <scope>NUCLEOTIDE SEQUENCE [LARGE SCALE GENOMIC DNA]</scope>
    <source>
        <strain evidence="2 3">JN14-9</strain>
    </source>
</reference>
<dbReference type="Proteomes" id="UP000050454">
    <property type="component" value="Unassembled WGS sequence"/>
</dbReference>
<comment type="caution">
    <text evidence="2">The sequence shown here is derived from an EMBL/GenBank/DDBJ whole genome shotgun (WGS) entry which is preliminary data.</text>
</comment>
<dbReference type="OrthoDB" id="673526at2"/>
<dbReference type="PATRIC" id="fig|1605367.3.peg.3178"/>
<organism evidence="2 3">
    <name type="scientific">Jiulongibacter sediminis</name>
    <dbReference type="NCBI Taxonomy" id="1605367"/>
    <lineage>
        <taxon>Bacteria</taxon>
        <taxon>Pseudomonadati</taxon>
        <taxon>Bacteroidota</taxon>
        <taxon>Cytophagia</taxon>
        <taxon>Cytophagales</taxon>
        <taxon>Leadbetterellaceae</taxon>
        <taxon>Jiulongibacter</taxon>
    </lineage>
</organism>
<dbReference type="PANTHER" id="PTHR36974">
    <property type="entry name" value="MEMBRANE PROTEIN-RELATED"/>
    <property type="match status" value="1"/>
</dbReference>
<dbReference type="PANTHER" id="PTHR36974:SF1">
    <property type="entry name" value="DOXX FAMILY MEMBRANE PROTEIN"/>
    <property type="match status" value="1"/>
</dbReference>
<sequence length="155" mass="17565">MKPLIVLLSSFILLVAFFRLTRKEYEYAKSARIAMAFMLFFTAIAHFIFTDGMAMMIPHFLPFKKGLVYLTGFLEILGGAGLLVPRFKELVGRALVVFFILILPANTFAAVHHIDYQNGSDDGPGMAYLWFRVPLQLLFIAWVYYSTLSGKIKGK</sequence>
<evidence type="ECO:0000313" key="2">
    <source>
        <dbReference type="EMBL" id="KPM48712.1"/>
    </source>
</evidence>
<proteinExistence type="predicted"/>
<name>A0A0P7BV11_9BACT</name>
<evidence type="ECO:0000313" key="3">
    <source>
        <dbReference type="Proteomes" id="UP000050454"/>
    </source>
</evidence>
<feature type="transmembrane region" description="Helical" evidence="1">
    <location>
        <begin position="90"/>
        <end position="114"/>
    </location>
</feature>
<dbReference type="AlphaFoldDB" id="A0A0P7BV11"/>
<protein>
    <submittedName>
        <fullName evidence="2">Membrane protein</fullName>
    </submittedName>
</protein>
<dbReference type="EMBL" id="LGTQ01000006">
    <property type="protein sequence ID" value="KPM48712.1"/>
    <property type="molecule type" value="Genomic_DNA"/>
</dbReference>
<keyword evidence="1" id="KW-0812">Transmembrane</keyword>
<dbReference type="STRING" id="1605367.AFM12_08985"/>
<feature type="transmembrane region" description="Helical" evidence="1">
    <location>
        <begin position="126"/>
        <end position="145"/>
    </location>
</feature>
<keyword evidence="3" id="KW-1185">Reference proteome</keyword>